<dbReference type="InterPro" id="IPR036390">
    <property type="entry name" value="WH_DNA-bd_sf"/>
</dbReference>
<dbReference type="InterPro" id="IPR057727">
    <property type="entry name" value="WCX_dom"/>
</dbReference>
<dbReference type="InterPro" id="IPR013196">
    <property type="entry name" value="HTH_11"/>
</dbReference>
<sequence>MRSGSVLIASHTETVTETAARLLQLLSLLQTRREWTGPELAERLGVTVRTVRRDIDRLRELEYPVRASLGSVGGYRLEAGADLPPLLLDDEEAVAITLGLRSAAQGAVAGIEESAARALVKLQQVLPARLRGRVDAVDSATVSLGGPAAGPRVDPETLVVLAAAARDGERIRFRYRDKSDAESKRFAEPHSLVAAGRRWYLVAWDIDRADWRTFRLDRIDAPFPTGVRCPPRQLPAEDAAAFVTAQLARSRPPRSVVLLVHTSAERLAETFRVRPEEVEPIDDRSCLLRTSADSLEWTAVRIAHLDVEFEVEEPPEMRRMLRGIGAKLIRAAGDTERPG</sequence>
<evidence type="ECO:0000259" key="4">
    <source>
        <dbReference type="PROSITE" id="PS51000"/>
    </source>
</evidence>
<accession>A0A318JY49</accession>
<evidence type="ECO:0000256" key="1">
    <source>
        <dbReference type="ARBA" id="ARBA00023015"/>
    </source>
</evidence>
<dbReference type="InterPro" id="IPR036388">
    <property type="entry name" value="WH-like_DNA-bd_sf"/>
</dbReference>
<proteinExistence type="predicted"/>
<feature type="domain" description="HTH deoR-type" evidence="4">
    <location>
        <begin position="18"/>
        <end position="73"/>
    </location>
</feature>
<comment type="caution">
    <text evidence="5">The sequence shown here is derived from an EMBL/GenBank/DDBJ whole genome shotgun (WGS) entry which is preliminary data.</text>
</comment>
<organism evidence="5 6">
    <name type="scientific">Nocardia tenerifensis</name>
    <dbReference type="NCBI Taxonomy" id="228006"/>
    <lineage>
        <taxon>Bacteria</taxon>
        <taxon>Bacillati</taxon>
        <taxon>Actinomycetota</taxon>
        <taxon>Actinomycetes</taxon>
        <taxon>Mycobacteriales</taxon>
        <taxon>Nocardiaceae</taxon>
        <taxon>Nocardia</taxon>
    </lineage>
</organism>
<name>A0A318JY49_9NOCA</name>
<dbReference type="SMART" id="SM00420">
    <property type="entry name" value="HTH_DEOR"/>
    <property type="match status" value="1"/>
</dbReference>
<dbReference type="PANTHER" id="PTHR34580:SF3">
    <property type="entry name" value="PROTEIN PAFB"/>
    <property type="match status" value="1"/>
</dbReference>
<dbReference type="GO" id="GO:0003700">
    <property type="term" value="F:DNA-binding transcription factor activity"/>
    <property type="evidence" value="ECO:0007669"/>
    <property type="project" value="InterPro"/>
</dbReference>
<dbReference type="InterPro" id="IPR051534">
    <property type="entry name" value="CBASS_pafABC_assoc_protein"/>
</dbReference>
<dbReference type="InterPro" id="IPR018356">
    <property type="entry name" value="Tscrpt_reg_HTH_DeoR_CS"/>
</dbReference>
<dbReference type="GO" id="GO:0003677">
    <property type="term" value="F:DNA binding"/>
    <property type="evidence" value="ECO:0007669"/>
    <property type="project" value="UniProtKB-KW"/>
</dbReference>
<dbReference type="InterPro" id="IPR028349">
    <property type="entry name" value="PafC-like"/>
</dbReference>
<dbReference type="SUPFAM" id="SSF46785">
    <property type="entry name" value="Winged helix' DNA-binding domain"/>
    <property type="match status" value="1"/>
</dbReference>
<dbReference type="Gene3D" id="1.10.10.10">
    <property type="entry name" value="Winged helix-like DNA-binding domain superfamily/Winged helix DNA-binding domain"/>
    <property type="match status" value="1"/>
</dbReference>
<keyword evidence="3" id="KW-0804">Transcription</keyword>
<evidence type="ECO:0000313" key="6">
    <source>
        <dbReference type="Proteomes" id="UP000247569"/>
    </source>
</evidence>
<evidence type="ECO:0000313" key="5">
    <source>
        <dbReference type="EMBL" id="PXX58857.1"/>
    </source>
</evidence>
<keyword evidence="2 5" id="KW-0238">DNA-binding</keyword>
<dbReference type="Proteomes" id="UP000247569">
    <property type="component" value="Unassembled WGS sequence"/>
</dbReference>
<dbReference type="Pfam" id="PF08279">
    <property type="entry name" value="HTH_11"/>
    <property type="match status" value="1"/>
</dbReference>
<dbReference type="PANTHER" id="PTHR34580">
    <property type="match status" value="1"/>
</dbReference>
<dbReference type="PROSITE" id="PS00894">
    <property type="entry name" value="HTH_DEOR_1"/>
    <property type="match status" value="1"/>
</dbReference>
<dbReference type="Pfam" id="PF25583">
    <property type="entry name" value="WCX"/>
    <property type="match status" value="1"/>
</dbReference>
<dbReference type="EMBL" id="QJKF01000013">
    <property type="protein sequence ID" value="PXX58857.1"/>
    <property type="molecule type" value="Genomic_DNA"/>
</dbReference>
<dbReference type="InterPro" id="IPR026881">
    <property type="entry name" value="WYL_dom"/>
</dbReference>
<dbReference type="PROSITE" id="PS51000">
    <property type="entry name" value="HTH_DEOR_2"/>
    <property type="match status" value="1"/>
</dbReference>
<dbReference type="Pfam" id="PF13280">
    <property type="entry name" value="WYL"/>
    <property type="match status" value="1"/>
</dbReference>
<dbReference type="AlphaFoldDB" id="A0A318JY49"/>
<keyword evidence="6" id="KW-1185">Reference proteome</keyword>
<gene>
    <name evidence="5" type="ORF">DFR70_113192</name>
</gene>
<dbReference type="PROSITE" id="PS52050">
    <property type="entry name" value="WYL"/>
    <property type="match status" value="1"/>
</dbReference>
<evidence type="ECO:0000256" key="2">
    <source>
        <dbReference type="ARBA" id="ARBA00023125"/>
    </source>
</evidence>
<evidence type="ECO:0000256" key="3">
    <source>
        <dbReference type="ARBA" id="ARBA00023163"/>
    </source>
</evidence>
<dbReference type="InterPro" id="IPR001034">
    <property type="entry name" value="DeoR_HTH"/>
</dbReference>
<protein>
    <submittedName>
        <fullName evidence="5">Putative DNA-binding transcriptional regulator YafY</fullName>
    </submittedName>
</protein>
<reference evidence="5 6" key="1">
    <citation type="submission" date="2018-05" db="EMBL/GenBank/DDBJ databases">
        <title>Genomic Encyclopedia of Type Strains, Phase IV (KMG-IV): sequencing the most valuable type-strain genomes for metagenomic binning, comparative biology and taxonomic classification.</title>
        <authorList>
            <person name="Goeker M."/>
        </authorList>
    </citation>
    <scope>NUCLEOTIDE SEQUENCE [LARGE SCALE GENOMIC DNA]</scope>
    <source>
        <strain evidence="5 6">DSM 44704</strain>
    </source>
</reference>
<keyword evidence="1" id="KW-0805">Transcription regulation</keyword>
<dbReference type="PIRSF" id="PIRSF016838">
    <property type="entry name" value="PafC"/>
    <property type="match status" value="1"/>
</dbReference>